<dbReference type="InterPro" id="IPR042297">
    <property type="entry name" value="Antirestriction_sf"/>
</dbReference>
<dbReference type="InterPro" id="IPR004914">
    <property type="entry name" value="Antirestrict"/>
</dbReference>
<dbReference type="Pfam" id="PF03230">
    <property type="entry name" value="Antirestrict"/>
    <property type="match status" value="1"/>
</dbReference>
<evidence type="ECO:0000256" key="1">
    <source>
        <dbReference type="ARBA" id="ARBA00008618"/>
    </source>
</evidence>
<accession>A0A1D8UY67</accession>
<reference evidence="2 3" key="1">
    <citation type="journal article" date="2016" name="Microb. Cell Fact.">
        <title>Dissection of exopolysaccharide biosynthesis in Kozakia baliensis.</title>
        <authorList>
            <person name="Brandt J.U."/>
            <person name="Jakob F."/>
            <person name="Behr J."/>
            <person name="Geissler A.J."/>
            <person name="Vogel R.F."/>
        </authorList>
    </citation>
    <scope>NUCLEOTIDE SEQUENCE [LARGE SCALE GENOMIC DNA]</scope>
    <source>
        <strain evidence="2 3">DSM 14400</strain>
        <plasmid evidence="3">Plasmid pkb14400_2</plasmid>
    </source>
</reference>
<keyword evidence="3" id="KW-1185">Reference proteome</keyword>
<geneLocation type="plasmid" evidence="3">
    <name>pkb14400_2</name>
</geneLocation>
<evidence type="ECO:0000313" key="3">
    <source>
        <dbReference type="Proteomes" id="UP000179145"/>
    </source>
</evidence>
<dbReference type="Gene3D" id="3.30.70.3580">
    <property type="entry name" value="Antirestriction protein"/>
    <property type="match status" value="1"/>
</dbReference>
<name>A0A1D8UY67_9PROT</name>
<evidence type="ECO:0008006" key="4">
    <source>
        <dbReference type="Google" id="ProtNLM"/>
    </source>
</evidence>
<dbReference type="EMBL" id="CP014676">
    <property type="protein sequence ID" value="AOX18648.1"/>
    <property type="molecule type" value="Genomic_DNA"/>
</dbReference>
<keyword evidence="2" id="KW-0614">Plasmid</keyword>
<dbReference type="AlphaFoldDB" id="A0A1D8UY67"/>
<proteinExistence type="inferred from homology"/>
<protein>
    <recommendedName>
        <fullName evidence="4">Antirestriction protein</fullName>
    </recommendedName>
</protein>
<dbReference type="Proteomes" id="UP000179145">
    <property type="component" value="Plasmid pKB14400_2"/>
</dbReference>
<dbReference type="KEGG" id="kba:A0U89_15160"/>
<organism evidence="2 3">
    <name type="scientific">Kozakia baliensis</name>
    <dbReference type="NCBI Taxonomy" id="153496"/>
    <lineage>
        <taxon>Bacteria</taxon>
        <taxon>Pseudomonadati</taxon>
        <taxon>Pseudomonadota</taxon>
        <taxon>Alphaproteobacteria</taxon>
        <taxon>Acetobacterales</taxon>
        <taxon>Acetobacteraceae</taxon>
        <taxon>Kozakia</taxon>
    </lineage>
</organism>
<comment type="similarity">
    <text evidence="1">Belongs to the antirestriction protein family.</text>
</comment>
<evidence type="ECO:0000313" key="2">
    <source>
        <dbReference type="EMBL" id="AOX18648.1"/>
    </source>
</evidence>
<sequence length="156" mass="17409">MIMPTTTPDAAAEALHARTITRTLVPESRRSRFLPQLFPGRIRGLPGFLWGEAQLYDVAKKLCPDYRGGFWSFYRLSNTGLYAAPEMECATVTVRWADNFFDGEMSPDAFGIVATLFALSAACCVSQSDALAGRYDTLRDFAAEHDERNLIFRAID</sequence>
<gene>
    <name evidence="2" type="ORF">A0U89_15160</name>
</gene>